<dbReference type="Gene3D" id="1.20.80.10">
    <property type="match status" value="1"/>
</dbReference>
<gene>
    <name evidence="8" type="ORF">SSLN_LOCUS16603</name>
</gene>
<feature type="compositionally biased region" description="Polar residues" evidence="5">
    <location>
        <begin position="723"/>
        <end position="766"/>
    </location>
</feature>
<evidence type="ECO:0000313" key="9">
    <source>
        <dbReference type="Proteomes" id="UP000275846"/>
    </source>
</evidence>
<accession>A0A183TJF5</accession>
<sequence>MMSVIMALACRADDVSRTKASGHSEVNLQNSAAGLVTCYVTQPDNHVFHVEVDHKAEGQEVLDKICRMLGIIDESEYFGIQYAGLKGDLIWLNMRNRISRQLPGTPPYHLFIKVKYFVPPHTLLLEGTRHQFYLNVAQQLTRGLWDADMSVELHARLVALMTYVQFGSFNPSTTPCKYACFWSDRREEISAEFIRLAASYHKELNEMPTQQAEYELLRIAHLEVPAYGLYYYEVKDMFDRRLLIGVGPEFVAVCATDTSFIEKYPYCRLQTVTVTNRVVTLNLLEDDGSVKSRPFQLTCIRAANSLYRSITEVHCFFLCDNVREDVLQQTNRDLRETLTSFFDHNCKLPVVFSAGAAKDYAFDVRLTCREVYDRARRRLYNTSTGVFALTPGTDASPGEASTIDPLSSSNGALSIGVSGGAARPRKHSETVISHPGSAASIEEFHEAVQEQLREALVCRVCMDSPINCVFFPCGHTICCKDCADRVDQCPICRKSIELRHPCFLPWDSESEIVGYEPSTSPLSSRFHNTHKHHLSRVPHNSQRGSSLGHSYSTDTGDMALSDAHSLPNLAPALSSTSSFGSTLLRANPASNTAVDPQICVSTVPVVSSSTAEKLPKSERHLSLDMTADRAGQSDLVPSSSTSIISTANGPSQYVVSMGASNQRPQRSVAFVLHETQRSDSPPTNNLHSTRSATGRIGTSPEANDTNSAGGNYFKFFLHRRRTNVSSGSGTSTAGEPSPSSRVLTPTTSARTSIETQQSEGSTSAVSAPSMPWTPAKTAV</sequence>
<keyword evidence="3" id="KW-0862">Zinc</keyword>
<evidence type="ECO:0000256" key="5">
    <source>
        <dbReference type="SAM" id="MobiDB-lite"/>
    </source>
</evidence>
<dbReference type="Pfam" id="PF13920">
    <property type="entry name" value="zf-C3HC4_3"/>
    <property type="match status" value="1"/>
</dbReference>
<feature type="region of interest" description="Disordered" evidence="5">
    <location>
        <begin position="674"/>
        <end position="709"/>
    </location>
</feature>
<feature type="compositionally biased region" description="Basic residues" evidence="5">
    <location>
        <begin position="527"/>
        <end position="536"/>
    </location>
</feature>
<dbReference type="InterPro" id="IPR019749">
    <property type="entry name" value="Band_41_domain"/>
</dbReference>
<feature type="compositionally biased region" description="Polar residues" evidence="5">
    <location>
        <begin position="678"/>
        <end position="692"/>
    </location>
</feature>
<dbReference type="PANTHER" id="PTHR23280:SF13">
    <property type="entry name" value="E3 UBIQUITIN-PROTEIN LIGASE MYLIP"/>
    <property type="match status" value="1"/>
</dbReference>
<dbReference type="STRING" id="70667.A0A183TJF5"/>
<dbReference type="GO" id="GO:0006511">
    <property type="term" value="P:ubiquitin-dependent protein catabolic process"/>
    <property type="evidence" value="ECO:0007669"/>
    <property type="project" value="TreeGrafter"/>
</dbReference>
<dbReference type="InterPro" id="IPR014352">
    <property type="entry name" value="FERM/acyl-CoA-bd_prot_sf"/>
</dbReference>
<evidence type="ECO:0000256" key="1">
    <source>
        <dbReference type="ARBA" id="ARBA00022723"/>
    </source>
</evidence>
<dbReference type="InterPro" id="IPR035963">
    <property type="entry name" value="FERM_2"/>
</dbReference>
<dbReference type="InterPro" id="IPR001841">
    <property type="entry name" value="Znf_RING"/>
</dbReference>
<reference evidence="10" key="1">
    <citation type="submission" date="2016-06" db="UniProtKB">
        <authorList>
            <consortium name="WormBaseParasite"/>
        </authorList>
    </citation>
    <scope>IDENTIFICATION</scope>
</reference>
<name>A0A183TJF5_SCHSO</name>
<evidence type="ECO:0000256" key="3">
    <source>
        <dbReference type="ARBA" id="ARBA00022833"/>
    </source>
</evidence>
<evidence type="ECO:0000313" key="8">
    <source>
        <dbReference type="EMBL" id="VDM02989.1"/>
    </source>
</evidence>
<feature type="domain" description="RING-type" evidence="7">
    <location>
        <begin position="458"/>
        <end position="493"/>
    </location>
</feature>
<dbReference type="CDD" id="cd17104">
    <property type="entry name" value="FERM_F1_MYLIP"/>
    <property type="match status" value="1"/>
</dbReference>
<dbReference type="InterPro" id="IPR000299">
    <property type="entry name" value="FERM_domain"/>
</dbReference>
<evidence type="ECO:0000259" key="6">
    <source>
        <dbReference type="PROSITE" id="PS50057"/>
    </source>
</evidence>
<dbReference type="GO" id="GO:0004842">
    <property type="term" value="F:ubiquitin-protein transferase activity"/>
    <property type="evidence" value="ECO:0007669"/>
    <property type="project" value="TreeGrafter"/>
</dbReference>
<dbReference type="Pfam" id="PF09379">
    <property type="entry name" value="FERM_N"/>
    <property type="match status" value="1"/>
</dbReference>
<dbReference type="InterPro" id="IPR013083">
    <property type="entry name" value="Znf_RING/FYVE/PHD"/>
</dbReference>
<dbReference type="EMBL" id="UYSU01041291">
    <property type="protein sequence ID" value="VDM02989.1"/>
    <property type="molecule type" value="Genomic_DNA"/>
</dbReference>
<dbReference type="Gene3D" id="3.30.40.10">
    <property type="entry name" value="Zinc/RING finger domain, C3HC4 (zinc finger)"/>
    <property type="match status" value="1"/>
</dbReference>
<dbReference type="WBParaSite" id="SSLN_0001723801-mRNA-1">
    <property type="protein sequence ID" value="SSLN_0001723801-mRNA-1"/>
    <property type="gene ID" value="SSLN_0001723801"/>
</dbReference>
<dbReference type="GO" id="GO:0008270">
    <property type="term" value="F:zinc ion binding"/>
    <property type="evidence" value="ECO:0007669"/>
    <property type="project" value="UniProtKB-KW"/>
</dbReference>
<dbReference type="AlphaFoldDB" id="A0A183TJF5"/>
<organism evidence="10">
    <name type="scientific">Schistocephalus solidus</name>
    <name type="common">Tapeworm</name>
    <dbReference type="NCBI Taxonomy" id="70667"/>
    <lineage>
        <taxon>Eukaryota</taxon>
        <taxon>Metazoa</taxon>
        <taxon>Spiralia</taxon>
        <taxon>Lophotrochozoa</taxon>
        <taxon>Platyhelminthes</taxon>
        <taxon>Cestoda</taxon>
        <taxon>Eucestoda</taxon>
        <taxon>Diphyllobothriidea</taxon>
        <taxon>Diphyllobothriidae</taxon>
        <taxon>Schistocephalus</taxon>
    </lineage>
</organism>
<proteinExistence type="predicted"/>
<feature type="compositionally biased region" description="Polar residues" evidence="5">
    <location>
        <begin position="700"/>
        <end position="709"/>
    </location>
</feature>
<feature type="compositionally biased region" description="Polar residues" evidence="5">
    <location>
        <begin position="538"/>
        <end position="554"/>
    </location>
</feature>
<dbReference type="PROSITE" id="PS50057">
    <property type="entry name" value="FERM_3"/>
    <property type="match status" value="1"/>
</dbReference>
<evidence type="ECO:0000313" key="10">
    <source>
        <dbReference type="WBParaSite" id="SSLN_0001723801-mRNA-1"/>
    </source>
</evidence>
<dbReference type="InterPro" id="IPR019748">
    <property type="entry name" value="FERM_central"/>
</dbReference>
<dbReference type="SUPFAM" id="SSF54236">
    <property type="entry name" value="Ubiquitin-like"/>
    <property type="match status" value="1"/>
</dbReference>
<dbReference type="SMART" id="SM00295">
    <property type="entry name" value="B41"/>
    <property type="match status" value="1"/>
</dbReference>
<dbReference type="Gene3D" id="2.30.29.30">
    <property type="entry name" value="Pleckstrin-homology domain (PH domain)/Phosphotyrosine-binding domain (PTB)"/>
    <property type="match status" value="1"/>
</dbReference>
<dbReference type="InterPro" id="IPR018979">
    <property type="entry name" value="FERM_N"/>
</dbReference>
<evidence type="ECO:0000256" key="2">
    <source>
        <dbReference type="ARBA" id="ARBA00022771"/>
    </source>
</evidence>
<dbReference type="Gene3D" id="3.10.20.90">
    <property type="entry name" value="Phosphatidylinositol 3-kinase Catalytic Subunit, Chain A, domain 1"/>
    <property type="match status" value="1"/>
</dbReference>
<keyword evidence="1" id="KW-0479">Metal-binding</keyword>
<dbReference type="SUPFAM" id="SSF50729">
    <property type="entry name" value="PH domain-like"/>
    <property type="match status" value="1"/>
</dbReference>
<feature type="region of interest" description="Disordered" evidence="5">
    <location>
        <begin position="723"/>
        <end position="779"/>
    </location>
</feature>
<dbReference type="Pfam" id="PF00373">
    <property type="entry name" value="FERM_M"/>
    <property type="match status" value="1"/>
</dbReference>
<dbReference type="OrthoDB" id="10037309at2759"/>
<dbReference type="PANTHER" id="PTHR23280">
    <property type="entry name" value="4.1 G PROTEIN"/>
    <property type="match status" value="1"/>
</dbReference>
<evidence type="ECO:0000256" key="4">
    <source>
        <dbReference type="PROSITE-ProRule" id="PRU00175"/>
    </source>
</evidence>
<feature type="domain" description="FERM" evidence="6">
    <location>
        <begin position="36"/>
        <end position="321"/>
    </location>
</feature>
<dbReference type="SUPFAM" id="SSF57850">
    <property type="entry name" value="RING/U-box"/>
    <property type="match status" value="1"/>
</dbReference>
<dbReference type="InterPro" id="IPR029071">
    <property type="entry name" value="Ubiquitin-like_domsf"/>
</dbReference>
<protein>
    <submittedName>
        <fullName evidence="10">E3 ubiquitin-protein ligase MYLIP</fullName>
    </submittedName>
</protein>
<dbReference type="Proteomes" id="UP000275846">
    <property type="component" value="Unassembled WGS sequence"/>
</dbReference>
<dbReference type="PROSITE" id="PS50089">
    <property type="entry name" value="ZF_RING_2"/>
    <property type="match status" value="1"/>
</dbReference>
<feature type="region of interest" description="Disordered" evidence="5">
    <location>
        <begin position="525"/>
        <end position="554"/>
    </location>
</feature>
<dbReference type="InterPro" id="IPR011993">
    <property type="entry name" value="PH-like_dom_sf"/>
</dbReference>
<keyword evidence="2 4" id="KW-0863">Zinc-finger</keyword>
<dbReference type="FunFam" id="1.10.1170.10:FF:000002">
    <property type="entry name" value="Baculoviral IAP repeat containing 7"/>
    <property type="match status" value="1"/>
</dbReference>
<evidence type="ECO:0000259" key="7">
    <source>
        <dbReference type="PROSITE" id="PS50089"/>
    </source>
</evidence>
<reference evidence="8 9" key="2">
    <citation type="submission" date="2018-11" db="EMBL/GenBank/DDBJ databases">
        <authorList>
            <consortium name="Pathogen Informatics"/>
        </authorList>
    </citation>
    <scope>NUCLEOTIDE SEQUENCE [LARGE SCALE GENOMIC DNA]</scope>
    <source>
        <strain evidence="8 9">NST_G2</strain>
    </source>
</reference>
<dbReference type="CDD" id="cd14473">
    <property type="entry name" value="FERM_B-lobe"/>
    <property type="match status" value="1"/>
</dbReference>
<dbReference type="SUPFAM" id="SSF47031">
    <property type="entry name" value="Second domain of FERM"/>
    <property type="match status" value="1"/>
</dbReference>
<keyword evidence="9" id="KW-1185">Reference proteome</keyword>